<feature type="binding site" evidence="7">
    <location>
        <position position="86"/>
    </location>
    <ligand>
        <name>carbamoyl phosphate</name>
        <dbReference type="ChEBI" id="CHEBI:58228"/>
    </ligand>
</feature>
<dbReference type="NCBIfam" id="TIGR00658">
    <property type="entry name" value="orni_carb_tr"/>
    <property type="match status" value="1"/>
</dbReference>
<dbReference type="OrthoDB" id="9802587at2"/>
<feature type="binding site" evidence="7">
    <location>
        <begin position="137"/>
        <end position="140"/>
    </location>
    <ligand>
        <name>carbamoyl phosphate</name>
        <dbReference type="ChEBI" id="CHEBI:58228"/>
    </ligand>
</feature>
<dbReference type="AlphaFoldDB" id="B0SYN1"/>
<dbReference type="EC" id="2.1.3.3" evidence="4 7"/>
<dbReference type="GO" id="GO:0042450">
    <property type="term" value="P:L-arginine biosynthetic process via ornithine"/>
    <property type="evidence" value="ECO:0007669"/>
    <property type="project" value="UniProtKB-UniRule"/>
</dbReference>
<dbReference type="eggNOG" id="COG0078">
    <property type="taxonomic scope" value="Bacteria"/>
</dbReference>
<feature type="binding site" evidence="7">
    <location>
        <position position="295"/>
    </location>
    <ligand>
        <name>carbamoyl phosphate</name>
        <dbReference type="ChEBI" id="CHEBI:58228"/>
    </ligand>
</feature>
<dbReference type="FunFam" id="3.40.50.1370:FF:000008">
    <property type="entry name" value="Ornithine carbamoyltransferase"/>
    <property type="match status" value="1"/>
</dbReference>
<dbReference type="PRINTS" id="PR00102">
    <property type="entry name" value="OTCASE"/>
</dbReference>
<dbReference type="PROSITE" id="PS00097">
    <property type="entry name" value="CARBAMOYLTRANSFERASE"/>
    <property type="match status" value="1"/>
</dbReference>
<dbReference type="InterPro" id="IPR024904">
    <property type="entry name" value="OTCase_ArgI"/>
</dbReference>
<feature type="binding site" evidence="7">
    <location>
        <position position="168"/>
    </location>
    <ligand>
        <name>L-ornithine</name>
        <dbReference type="ChEBI" id="CHEBI:46911"/>
    </ligand>
</feature>
<dbReference type="SUPFAM" id="SSF53671">
    <property type="entry name" value="Aspartate/ornithine carbamoyltransferase"/>
    <property type="match status" value="1"/>
</dbReference>
<reference evidence="10" key="1">
    <citation type="submission" date="2008-01" db="EMBL/GenBank/DDBJ databases">
        <title>Complete sequence of chromosome of Caulobacter sp. K31.</title>
        <authorList>
            <consortium name="US DOE Joint Genome Institute"/>
            <person name="Copeland A."/>
            <person name="Lucas S."/>
            <person name="Lapidus A."/>
            <person name="Barry K."/>
            <person name="Glavina del Rio T."/>
            <person name="Dalin E."/>
            <person name="Tice H."/>
            <person name="Pitluck S."/>
            <person name="Bruce D."/>
            <person name="Goodwin L."/>
            <person name="Thompson L.S."/>
            <person name="Brettin T."/>
            <person name="Detter J.C."/>
            <person name="Han C."/>
            <person name="Schmutz J."/>
            <person name="Larimer F."/>
            <person name="Land M."/>
            <person name="Hauser L."/>
            <person name="Kyrpides N."/>
            <person name="Kim E."/>
            <person name="Stephens C."/>
            <person name="Richardson P."/>
        </authorList>
    </citation>
    <scope>NUCLEOTIDE SEQUENCE [LARGE SCALE GENOMIC DNA]</scope>
    <source>
        <strain evidence="10">K31</strain>
    </source>
</reference>
<dbReference type="GO" id="GO:0019240">
    <property type="term" value="P:citrulline biosynthetic process"/>
    <property type="evidence" value="ECO:0007669"/>
    <property type="project" value="TreeGrafter"/>
</dbReference>
<dbReference type="HOGENOM" id="CLU_043846_3_2_5"/>
<dbReference type="GO" id="GO:0016597">
    <property type="term" value="F:amino acid binding"/>
    <property type="evidence" value="ECO:0007669"/>
    <property type="project" value="InterPro"/>
</dbReference>
<dbReference type="NCBIfam" id="NF001986">
    <property type="entry name" value="PRK00779.1"/>
    <property type="match status" value="1"/>
</dbReference>
<dbReference type="PANTHER" id="PTHR45753:SF3">
    <property type="entry name" value="ORNITHINE TRANSCARBAMYLASE, MITOCHONDRIAL"/>
    <property type="match status" value="1"/>
</dbReference>
<dbReference type="InterPro" id="IPR002292">
    <property type="entry name" value="Orn/put_carbamltrans"/>
</dbReference>
<proteinExistence type="inferred from homology"/>
<dbReference type="InterPro" id="IPR036901">
    <property type="entry name" value="Asp/Orn_carbamoylTrfase_sf"/>
</dbReference>
<protein>
    <recommendedName>
        <fullName evidence="4 7">Ornithine carbamoyltransferase</fullName>
        <shortName evidence="7">OTCase</shortName>
        <ecNumber evidence="4 7">2.1.3.3</ecNumber>
    </recommendedName>
</protein>
<evidence type="ECO:0000256" key="4">
    <source>
        <dbReference type="ARBA" id="ARBA00013007"/>
    </source>
</evidence>
<comment type="subcellular location">
    <subcellularLocation>
        <location evidence="7">Cytoplasm</location>
    </subcellularLocation>
</comment>
<evidence type="ECO:0000256" key="5">
    <source>
        <dbReference type="ARBA" id="ARBA00022679"/>
    </source>
</evidence>
<evidence type="ECO:0000256" key="2">
    <source>
        <dbReference type="ARBA" id="ARBA00004975"/>
    </source>
</evidence>
<feature type="binding site" evidence="7">
    <location>
        <position position="228"/>
    </location>
    <ligand>
        <name>L-ornithine</name>
        <dbReference type="ChEBI" id="CHEBI:46911"/>
    </ligand>
</feature>
<feature type="domain" description="Aspartate/ornithine carbamoyltransferase Asp/Orn-binding" evidence="8">
    <location>
        <begin position="157"/>
        <end position="306"/>
    </location>
</feature>
<dbReference type="PRINTS" id="PR00100">
    <property type="entry name" value="AOTCASE"/>
</dbReference>
<dbReference type="InterPro" id="IPR006130">
    <property type="entry name" value="Asp/Orn_carbamoylTrfase"/>
</dbReference>
<evidence type="ECO:0000256" key="1">
    <source>
        <dbReference type="ARBA" id="ARBA00003822"/>
    </source>
</evidence>
<dbReference type="STRING" id="366602.Caul_1232"/>
<dbReference type="KEGG" id="cak:Caul_1232"/>
<gene>
    <name evidence="10" type="ordered locus">Caul_1232</name>
</gene>
<dbReference type="GO" id="GO:0005737">
    <property type="term" value="C:cytoplasm"/>
    <property type="evidence" value="ECO:0007669"/>
    <property type="project" value="UniProtKB-SubCell"/>
</dbReference>
<comment type="function">
    <text evidence="1">Reversibly catalyzes the transfer of the carbamoyl group from carbamoyl phosphate (CP) to the N(epsilon) atom of ornithine (ORN) to produce L-citrulline.</text>
</comment>
<feature type="domain" description="Aspartate/ornithine carbamoyltransferase carbamoyl-P binding" evidence="9">
    <location>
        <begin position="5"/>
        <end position="150"/>
    </location>
</feature>
<dbReference type="PANTHER" id="PTHR45753">
    <property type="entry name" value="ORNITHINE CARBAMOYLTRANSFERASE, MITOCHONDRIAL"/>
    <property type="match status" value="1"/>
</dbReference>
<comment type="pathway">
    <text evidence="2">Amino-acid biosynthesis; L-arginine biosynthesis; L-arginine from L-ornithine and carbamoyl phosphate: step 1/3.</text>
</comment>
<dbReference type="Pfam" id="PF00185">
    <property type="entry name" value="OTCace"/>
    <property type="match status" value="1"/>
</dbReference>
<keyword evidence="5 7" id="KW-0808">Transferase</keyword>
<dbReference type="GO" id="GO:0004585">
    <property type="term" value="F:ornithine carbamoyltransferase activity"/>
    <property type="evidence" value="ECO:0007669"/>
    <property type="project" value="UniProtKB-UniRule"/>
</dbReference>
<keyword evidence="7" id="KW-0963">Cytoplasm</keyword>
<feature type="binding site" evidence="7">
    <location>
        <position position="110"/>
    </location>
    <ligand>
        <name>carbamoyl phosphate</name>
        <dbReference type="ChEBI" id="CHEBI:58228"/>
    </ligand>
</feature>
<dbReference type="InterPro" id="IPR006131">
    <property type="entry name" value="Asp_carbamoyltransf_Asp/Orn-bd"/>
</dbReference>
<accession>B0SYN1</accession>
<name>B0SYN1_CAUSK</name>
<evidence type="ECO:0000256" key="7">
    <source>
        <dbReference type="HAMAP-Rule" id="MF_01109"/>
    </source>
</evidence>
<feature type="binding site" evidence="7">
    <location>
        <begin position="59"/>
        <end position="62"/>
    </location>
    <ligand>
        <name>carbamoyl phosphate</name>
        <dbReference type="ChEBI" id="CHEBI:58228"/>
    </ligand>
</feature>
<dbReference type="InterPro" id="IPR006132">
    <property type="entry name" value="Asp/Orn_carbamoyltranf_P-bd"/>
</dbReference>
<dbReference type="Pfam" id="PF02729">
    <property type="entry name" value="OTCace_N"/>
    <property type="match status" value="1"/>
</dbReference>
<evidence type="ECO:0000259" key="8">
    <source>
        <dbReference type="Pfam" id="PF00185"/>
    </source>
</evidence>
<comment type="catalytic activity">
    <reaction evidence="6 7">
        <text>carbamoyl phosphate + L-ornithine = L-citrulline + phosphate + H(+)</text>
        <dbReference type="Rhea" id="RHEA:19513"/>
        <dbReference type="ChEBI" id="CHEBI:15378"/>
        <dbReference type="ChEBI" id="CHEBI:43474"/>
        <dbReference type="ChEBI" id="CHEBI:46911"/>
        <dbReference type="ChEBI" id="CHEBI:57743"/>
        <dbReference type="ChEBI" id="CHEBI:58228"/>
        <dbReference type="EC" id="2.1.3.3"/>
    </reaction>
</comment>
<feature type="binding site" evidence="7">
    <location>
        <begin position="267"/>
        <end position="268"/>
    </location>
    <ligand>
        <name>carbamoyl phosphate</name>
        <dbReference type="ChEBI" id="CHEBI:58228"/>
    </ligand>
</feature>
<evidence type="ECO:0000313" key="10">
    <source>
        <dbReference type="EMBL" id="ABZ70362.1"/>
    </source>
</evidence>
<dbReference type="Gene3D" id="3.40.50.1370">
    <property type="entry name" value="Aspartate/ornithine carbamoyltransferase"/>
    <property type="match status" value="2"/>
</dbReference>
<evidence type="ECO:0000259" key="9">
    <source>
        <dbReference type="Pfam" id="PF02729"/>
    </source>
</evidence>
<organism evidence="10">
    <name type="scientific">Caulobacter sp. (strain K31)</name>
    <dbReference type="NCBI Taxonomy" id="366602"/>
    <lineage>
        <taxon>Bacteria</taxon>
        <taxon>Pseudomonadati</taxon>
        <taxon>Pseudomonadota</taxon>
        <taxon>Alphaproteobacteria</taxon>
        <taxon>Caulobacterales</taxon>
        <taxon>Caulobacteraceae</taxon>
        <taxon>Caulobacter</taxon>
    </lineage>
</organism>
<dbReference type="HAMAP" id="MF_01109">
    <property type="entry name" value="OTCase"/>
    <property type="match status" value="1"/>
</dbReference>
<feature type="binding site" evidence="7">
    <location>
        <begin position="232"/>
        <end position="233"/>
    </location>
    <ligand>
        <name>L-ornithine</name>
        <dbReference type="ChEBI" id="CHEBI:46911"/>
    </ligand>
</feature>
<comment type="similarity">
    <text evidence="3 7">Belongs to the aspartate/ornithine carbamoyltransferase superfamily. OTCase family.</text>
</comment>
<sequence length="311" mass="33787">MTTPRHFIDLWKLDGAALRVILEDAKARKSARKGWGQGKVDADAPAEGRVLAMIFQKNSTRTRFSFDAAIRQLGGAGIISTSNDMQLGRGETIEDTAKVLSRMVDAVMIRANSHADVERFAQVSTVPVINGLTDKSHPCQIMADLLTIEEHRGDIGGKTIAWVGDGNNVCSSFIHAAPLLGFTLKIACPAIYHPDLVDLARAQDLQGQITLTDDPREAVRGADVVVADTWVSMGDTDHDERLAALEPYQVDDALMDLSKPDGVFLHCLPAHRGEEVTDSVLDGPRSLAWDEAENRIHAQKSVLAWCFGAIG</sequence>
<evidence type="ECO:0000256" key="3">
    <source>
        <dbReference type="ARBA" id="ARBA00007805"/>
    </source>
</evidence>
<evidence type="ECO:0000256" key="6">
    <source>
        <dbReference type="ARBA" id="ARBA00048772"/>
    </source>
</evidence>
<dbReference type="EMBL" id="CP000927">
    <property type="protein sequence ID" value="ABZ70362.1"/>
    <property type="molecule type" value="Genomic_DNA"/>
</dbReference>